<evidence type="ECO:0000313" key="5">
    <source>
        <dbReference type="Proteomes" id="UP000220005"/>
    </source>
</evidence>
<dbReference type="InterPro" id="IPR036162">
    <property type="entry name" value="Resolvase-like_N_sf"/>
</dbReference>
<dbReference type="PANTHER" id="PTHR30461:SF23">
    <property type="entry name" value="DNA RECOMBINASE-RELATED"/>
    <property type="match status" value="1"/>
</dbReference>
<dbReference type="RefSeq" id="WP_097839403.1">
    <property type="nucleotide sequence ID" value="NZ_NMTY01000015.1"/>
</dbReference>
<dbReference type="Gene3D" id="3.90.1750.20">
    <property type="entry name" value="Putative Large Serine Recombinase, Chain B, Domain 2"/>
    <property type="match status" value="1"/>
</dbReference>
<dbReference type="PANTHER" id="PTHR30461">
    <property type="entry name" value="DNA-INVERTASE FROM LAMBDOID PROPHAGE"/>
    <property type="match status" value="1"/>
</dbReference>
<dbReference type="Gene3D" id="3.40.50.1390">
    <property type="entry name" value="Resolvase, N-terminal catalytic domain"/>
    <property type="match status" value="1"/>
</dbReference>
<dbReference type="InterPro" id="IPR011109">
    <property type="entry name" value="DNA_bind_recombinase_dom"/>
</dbReference>
<dbReference type="InterPro" id="IPR006119">
    <property type="entry name" value="Resolv_N"/>
</dbReference>
<dbReference type="AlphaFoldDB" id="A0A2A7AQR6"/>
<reference evidence="4 5" key="1">
    <citation type="journal article" date="2017" name="Front. Microbiol.">
        <title>New Insights into the Diversity of the Genus Faecalibacterium.</title>
        <authorList>
            <person name="Benevides L."/>
            <person name="Burman S."/>
            <person name="Martin R."/>
            <person name="Robert V."/>
            <person name="Thomas M."/>
            <person name="Miquel S."/>
            <person name="Chain F."/>
            <person name="Sokol H."/>
            <person name="Bermudez-Humaran L.G."/>
            <person name="Morrison M."/>
            <person name="Langella P."/>
            <person name="Azevedo V.A."/>
            <person name="Chatel J.M."/>
            <person name="Soares S."/>
        </authorList>
    </citation>
    <scope>NUCLEOTIDE SEQUENCE [LARGE SCALE GENOMIC DNA]</scope>
    <source>
        <strain evidence="4 5">CNCM I 4575</strain>
    </source>
</reference>
<sequence length="524" mass="59116">MCAKKKPAMLEPDMQDAVIYTRYSSHNQRDCSIEQQVADCEIFARQNNLRVVKVYADRHLSGTTDNRPQFQQMLKDASHGHWAYVICWKIDRFARNRYDSATYKFRLKKAGVRVLYAKESIPDGPEGILLESVLEGSAEYYSAALAQNIRRGMKFNAEQCKVNSGSIPFGYCKGPDGRFAIHEANAEVVREIFRKAAAGMPFVDIANDLNSRGLKTSRGGRWNKGSFRLLMNEAYIGVYHFSDTRIEGGMPALIDQGTFWAANERLKANSSVRGRHQDGGDYLLTGKLKCAHCGSYMIGFSGTGKSGELHYYYGCQKRRRERACKKANVPREWIERVVVKAALDYVLRPDVMEWIADAVMEYQEREAASAQLAALTAELEENQKATDNVMKAIEAGIITSTTKQRLLDLEAKAQDLKRAIELEKLSHVRLERDQVLFWLDRFRGGSLQSQEFRRKVIDAFVSVVYLSDDHLRIAFNYSGGSNAEADFDLVMDAEAAAGELSKKFAQGHVTSTIRNADEPSKENE</sequence>
<keyword evidence="1" id="KW-0175">Coiled coil</keyword>
<evidence type="ECO:0000259" key="2">
    <source>
        <dbReference type="PROSITE" id="PS51736"/>
    </source>
</evidence>
<comment type="caution">
    <text evidence="4">The sequence shown here is derived from an EMBL/GenBank/DDBJ whole genome shotgun (WGS) entry which is preliminary data.</text>
</comment>
<proteinExistence type="predicted"/>
<evidence type="ECO:0000256" key="1">
    <source>
        <dbReference type="SAM" id="Coils"/>
    </source>
</evidence>
<dbReference type="EMBL" id="NMTY01000015">
    <property type="protein sequence ID" value="PDX81460.1"/>
    <property type="molecule type" value="Genomic_DNA"/>
</dbReference>
<dbReference type="GO" id="GO:0000150">
    <property type="term" value="F:DNA strand exchange activity"/>
    <property type="evidence" value="ECO:0007669"/>
    <property type="project" value="InterPro"/>
</dbReference>
<evidence type="ECO:0000313" key="4">
    <source>
        <dbReference type="EMBL" id="PDX81460.1"/>
    </source>
</evidence>
<dbReference type="InterPro" id="IPR050639">
    <property type="entry name" value="SSR_resolvase"/>
</dbReference>
<dbReference type="Pfam" id="PF07508">
    <property type="entry name" value="Recombinase"/>
    <property type="match status" value="1"/>
</dbReference>
<protein>
    <submittedName>
        <fullName evidence="4">DNA integration/recombination protein</fullName>
    </submittedName>
</protein>
<dbReference type="CDD" id="cd00338">
    <property type="entry name" value="Ser_Recombinase"/>
    <property type="match status" value="1"/>
</dbReference>
<feature type="domain" description="Recombinase" evidence="3">
    <location>
        <begin position="168"/>
        <end position="272"/>
    </location>
</feature>
<dbReference type="InterPro" id="IPR025827">
    <property type="entry name" value="Zn_ribbon_recom_dom"/>
</dbReference>
<feature type="domain" description="Resolvase/invertase-type recombinase catalytic" evidence="2">
    <location>
        <begin position="16"/>
        <end position="160"/>
    </location>
</feature>
<accession>A0A2A7AQR6</accession>
<dbReference type="PROSITE" id="PS51737">
    <property type="entry name" value="RECOMBINASE_DNA_BIND"/>
    <property type="match status" value="1"/>
</dbReference>
<evidence type="ECO:0000259" key="3">
    <source>
        <dbReference type="PROSITE" id="PS51737"/>
    </source>
</evidence>
<gene>
    <name evidence="4" type="ORF">CGS58_07145</name>
</gene>
<dbReference type="Pfam" id="PF00239">
    <property type="entry name" value="Resolvase"/>
    <property type="match status" value="1"/>
</dbReference>
<dbReference type="Pfam" id="PF13408">
    <property type="entry name" value="Zn_ribbon_recom"/>
    <property type="match status" value="1"/>
</dbReference>
<dbReference type="InterPro" id="IPR038109">
    <property type="entry name" value="DNA_bind_recomb_sf"/>
</dbReference>
<dbReference type="SUPFAM" id="SSF53041">
    <property type="entry name" value="Resolvase-like"/>
    <property type="match status" value="1"/>
</dbReference>
<dbReference type="SMART" id="SM00857">
    <property type="entry name" value="Resolvase"/>
    <property type="match status" value="1"/>
</dbReference>
<name>A0A2A7AQR6_9FIRM</name>
<dbReference type="Proteomes" id="UP000220005">
    <property type="component" value="Unassembled WGS sequence"/>
</dbReference>
<dbReference type="PROSITE" id="PS51736">
    <property type="entry name" value="RECOMBINASES_3"/>
    <property type="match status" value="1"/>
</dbReference>
<dbReference type="GO" id="GO:0003677">
    <property type="term" value="F:DNA binding"/>
    <property type="evidence" value="ECO:0007669"/>
    <property type="project" value="InterPro"/>
</dbReference>
<feature type="coiled-coil region" evidence="1">
    <location>
        <begin position="365"/>
        <end position="426"/>
    </location>
</feature>
<organism evidence="4 5">
    <name type="scientific">Faecalibacterium prausnitzii</name>
    <dbReference type="NCBI Taxonomy" id="853"/>
    <lineage>
        <taxon>Bacteria</taxon>
        <taxon>Bacillati</taxon>
        <taxon>Bacillota</taxon>
        <taxon>Clostridia</taxon>
        <taxon>Eubacteriales</taxon>
        <taxon>Oscillospiraceae</taxon>
        <taxon>Faecalibacterium</taxon>
    </lineage>
</organism>